<gene>
    <name evidence="1" type="ORF">EJ903_25975</name>
</gene>
<accession>A0A431V9H9</accession>
<dbReference type="AlphaFoldDB" id="A0A431V9H9"/>
<name>A0A431V9H9_9PROT</name>
<keyword evidence="2" id="KW-1185">Reference proteome</keyword>
<dbReference type="RefSeq" id="WP_148105312.1">
    <property type="nucleotide sequence ID" value="NZ_RXMA01000072.1"/>
</dbReference>
<organism evidence="1 2">
    <name type="scientific">Azospirillum griseum</name>
    <dbReference type="NCBI Taxonomy" id="2496639"/>
    <lineage>
        <taxon>Bacteria</taxon>
        <taxon>Pseudomonadati</taxon>
        <taxon>Pseudomonadota</taxon>
        <taxon>Alphaproteobacteria</taxon>
        <taxon>Rhodospirillales</taxon>
        <taxon>Azospirillaceae</taxon>
        <taxon>Azospirillum</taxon>
    </lineage>
</organism>
<comment type="caution">
    <text evidence="1">The sequence shown here is derived from an EMBL/GenBank/DDBJ whole genome shotgun (WGS) entry which is preliminary data.</text>
</comment>
<sequence length="127" mass="14315">MGDYTAAERIGRFREKRLKAGLVETRIWTRPELIPLLRSVAELIRPDQVGMMLDVVEAAAAAPNQPAPTAIRIAVDFPSKPPVSVRDQLKKVGLKWDGKQWWGWCEDQAHVERMRTGLASVKGTVRR</sequence>
<evidence type="ECO:0000313" key="1">
    <source>
        <dbReference type="EMBL" id="RTR11625.1"/>
    </source>
</evidence>
<evidence type="ECO:0000313" key="2">
    <source>
        <dbReference type="Proteomes" id="UP000277007"/>
    </source>
</evidence>
<proteinExistence type="predicted"/>
<dbReference type="EMBL" id="RXMA01000072">
    <property type="protein sequence ID" value="RTR11625.1"/>
    <property type="molecule type" value="Genomic_DNA"/>
</dbReference>
<feature type="non-terminal residue" evidence="1">
    <location>
        <position position="127"/>
    </location>
</feature>
<dbReference type="Proteomes" id="UP000277007">
    <property type="component" value="Unassembled WGS sequence"/>
</dbReference>
<reference evidence="1 2" key="1">
    <citation type="submission" date="2018-12" db="EMBL/GenBank/DDBJ databases">
        <authorList>
            <person name="Yang Y."/>
        </authorList>
    </citation>
    <scope>NUCLEOTIDE SEQUENCE [LARGE SCALE GENOMIC DNA]</scope>
    <source>
        <strain evidence="1 2">L-25-5w-1</strain>
    </source>
</reference>
<protein>
    <submittedName>
        <fullName evidence="1">Uncharacterized protein</fullName>
    </submittedName>
</protein>